<evidence type="ECO:0000256" key="1">
    <source>
        <dbReference type="SAM" id="MobiDB-lite"/>
    </source>
</evidence>
<evidence type="ECO:0000313" key="3">
    <source>
        <dbReference type="Proteomes" id="UP000007151"/>
    </source>
</evidence>
<gene>
    <name evidence="2" type="ORF">KGM_211959</name>
</gene>
<organism evidence="2 3">
    <name type="scientific">Danaus plexippus plexippus</name>
    <dbReference type="NCBI Taxonomy" id="278856"/>
    <lineage>
        <taxon>Eukaryota</taxon>
        <taxon>Metazoa</taxon>
        <taxon>Ecdysozoa</taxon>
        <taxon>Arthropoda</taxon>
        <taxon>Hexapoda</taxon>
        <taxon>Insecta</taxon>
        <taxon>Pterygota</taxon>
        <taxon>Neoptera</taxon>
        <taxon>Endopterygota</taxon>
        <taxon>Lepidoptera</taxon>
        <taxon>Glossata</taxon>
        <taxon>Ditrysia</taxon>
        <taxon>Papilionoidea</taxon>
        <taxon>Nymphalidae</taxon>
        <taxon>Danainae</taxon>
        <taxon>Danaini</taxon>
        <taxon>Danaina</taxon>
        <taxon>Danaus</taxon>
        <taxon>Danaus</taxon>
    </lineage>
</organism>
<keyword evidence="3" id="KW-1185">Reference proteome</keyword>
<dbReference type="AlphaFoldDB" id="A0A212FI24"/>
<protein>
    <submittedName>
        <fullName evidence="2">Uncharacterized protein</fullName>
    </submittedName>
</protein>
<comment type="caution">
    <text evidence="2">The sequence shown here is derived from an EMBL/GenBank/DDBJ whole genome shotgun (WGS) entry which is preliminary data.</text>
</comment>
<evidence type="ECO:0000313" key="2">
    <source>
        <dbReference type="EMBL" id="OWR53376.1"/>
    </source>
</evidence>
<feature type="region of interest" description="Disordered" evidence="1">
    <location>
        <begin position="1"/>
        <end position="58"/>
    </location>
</feature>
<sequence length="58" mass="5870">MSCLDPQRPGLGGAGPGPGRRRGEEDGGGGAAAATGVLERVQTRLHTGDTERGADRNK</sequence>
<accession>A0A212FI24</accession>
<dbReference type="EMBL" id="AGBW02008449">
    <property type="protein sequence ID" value="OWR53376.1"/>
    <property type="molecule type" value="Genomic_DNA"/>
</dbReference>
<dbReference type="Proteomes" id="UP000007151">
    <property type="component" value="Unassembled WGS sequence"/>
</dbReference>
<reference evidence="2 3" key="1">
    <citation type="journal article" date="2011" name="Cell">
        <title>The monarch butterfly genome yields insights into long-distance migration.</title>
        <authorList>
            <person name="Zhan S."/>
            <person name="Merlin C."/>
            <person name="Boore J.L."/>
            <person name="Reppert S.M."/>
        </authorList>
    </citation>
    <scope>NUCLEOTIDE SEQUENCE [LARGE SCALE GENOMIC DNA]</scope>
    <source>
        <strain evidence="2">F-2</strain>
    </source>
</reference>
<dbReference type="InParanoid" id="A0A212FI24"/>
<name>A0A212FI24_DANPL</name>
<proteinExistence type="predicted"/>
<feature type="compositionally biased region" description="Basic and acidic residues" evidence="1">
    <location>
        <begin position="46"/>
        <end position="58"/>
    </location>
</feature>
<dbReference type="KEGG" id="dpl:KGM_211959"/>